<proteinExistence type="inferred from homology"/>
<evidence type="ECO:0000256" key="5">
    <source>
        <dbReference type="ARBA" id="ARBA00022741"/>
    </source>
</evidence>
<dbReference type="SMART" id="SM00220">
    <property type="entry name" value="S_TKc"/>
    <property type="match status" value="1"/>
</dbReference>
<protein>
    <recommendedName>
        <fullName evidence="2">cyclin-dependent kinase</fullName>
        <ecNumber evidence="2">2.7.11.22</ecNumber>
    </recommendedName>
</protein>
<dbReference type="PROSITE" id="PS50011">
    <property type="entry name" value="PROTEIN_KINASE_DOM"/>
    <property type="match status" value="1"/>
</dbReference>
<evidence type="ECO:0000256" key="8">
    <source>
        <dbReference type="ARBA" id="ARBA00047811"/>
    </source>
</evidence>
<dbReference type="FunFam" id="3.30.200.20:FF:000054">
    <property type="entry name" value="Cyclin-dependent kinase 11B"/>
    <property type="match status" value="1"/>
</dbReference>
<comment type="catalytic activity">
    <reaction evidence="8">
        <text>L-threonyl-[protein] + ATP = O-phospho-L-threonyl-[protein] + ADP + H(+)</text>
        <dbReference type="Rhea" id="RHEA:46608"/>
        <dbReference type="Rhea" id="RHEA-COMP:11060"/>
        <dbReference type="Rhea" id="RHEA-COMP:11605"/>
        <dbReference type="ChEBI" id="CHEBI:15378"/>
        <dbReference type="ChEBI" id="CHEBI:30013"/>
        <dbReference type="ChEBI" id="CHEBI:30616"/>
        <dbReference type="ChEBI" id="CHEBI:61977"/>
        <dbReference type="ChEBI" id="CHEBI:456216"/>
        <dbReference type="EC" id="2.7.11.22"/>
    </reaction>
</comment>
<dbReference type="PROSITE" id="PS00108">
    <property type="entry name" value="PROTEIN_KINASE_ST"/>
    <property type="match status" value="1"/>
</dbReference>
<dbReference type="GO" id="GO:0004693">
    <property type="term" value="F:cyclin-dependent protein serine/threonine kinase activity"/>
    <property type="evidence" value="ECO:0007669"/>
    <property type="project" value="UniProtKB-EC"/>
</dbReference>
<keyword evidence="6 12" id="KW-0418">Kinase</keyword>
<feature type="region of interest" description="Disordered" evidence="10">
    <location>
        <begin position="1"/>
        <end position="161"/>
    </location>
</feature>
<evidence type="ECO:0000256" key="3">
    <source>
        <dbReference type="ARBA" id="ARBA00022527"/>
    </source>
</evidence>
<dbReference type="PANTHER" id="PTHR24056:SF107">
    <property type="entry name" value="CYCLIN-DEPENDENT KINASE 11A-RELATED"/>
    <property type="match status" value="1"/>
</dbReference>
<feature type="compositionally biased region" description="Polar residues" evidence="10">
    <location>
        <begin position="31"/>
        <end position="53"/>
    </location>
</feature>
<keyword evidence="4" id="KW-0808">Transferase</keyword>
<evidence type="ECO:0000256" key="10">
    <source>
        <dbReference type="SAM" id="MobiDB-lite"/>
    </source>
</evidence>
<dbReference type="EMBL" id="LN483142">
    <property type="protein sequence ID" value="CED83063.1"/>
    <property type="molecule type" value="Genomic_DNA"/>
</dbReference>
<dbReference type="InterPro" id="IPR000719">
    <property type="entry name" value="Prot_kinase_dom"/>
</dbReference>
<feature type="region of interest" description="Disordered" evidence="10">
    <location>
        <begin position="465"/>
        <end position="499"/>
    </location>
</feature>
<keyword evidence="3" id="KW-0723">Serine/threonine-protein kinase</keyword>
<comment type="similarity">
    <text evidence="1">Belongs to the protein kinase superfamily. CMGC Ser/Thr protein kinase family. CDC2/CDKX subfamily.</text>
</comment>
<feature type="domain" description="Protein kinase" evidence="11">
    <location>
        <begin position="174"/>
        <end position="458"/>
    </location>
</feature>
<evidence type="ECO:0000256" key="1">
    <source>
        <dbReference type="ARBA" id="ARBA00006485"/>
    </source>
</evidence>
<comment type="catalytic activity">
    <reaction evidence="9">
        <text>L-seryl-[protein] + ATP = O-phospho-L-seryl-[protein] + ADP + H(+)</text>
        <dbReference type="Rhea" id="RHEA:17989"/>
        <dbReference type="Rhea" id="RHEA-COMP:9863"/>
        <dbReference type="Rhea" id="RHEA-COMP:11604"/>
        <dbReference type="ChEBI" id="CHEBI:15378"/>
        <dbReference type="ChEBI" id="CHEBI:29999"/>
        <dbReference type="ChEBI" id="CHEBI:30616"/>
        <dbReference type="ChEBI" id="CHEBI:83421"/>
        <dbReference type="ChEBI" id="CHEBI:456216"/>
        <dbReference type="EC" id="2.7.11.22"/>
    </reaction>
</comment>
<feature type="compositionally biased region" description="Basic and acidic residues" evidence="10">
    <location>
        <begin position="66"/>
        <end position="85"/>
    </location>
</feature>
<feature type="compositionally biased region" description="Basic and acidic residues" evidence="10">
    <location>
        <begin position="95"/>
        <end position="113"/>
    </location>
</feature>
<dbReference type="InterPro" id="IPR011009">
    <property type="entry name" value="Kinase-like_dom_sf"/>
</dbReference>
<sequence length="499" mass="55947">MSSDLISNPISPSHSELEAKPKPDTEPASALESNFENPVSSTTTASTPEFITPSTSSSTAEVAVEASRKRSKWEDQAAREDELAIKIRKKNKLAAQERRRRERSAEERERESRLAAPSTSNTSSQYALSSVPPATTKPSTPRSREVPTISTRSAYVPSRSSHPSIQSCRSVYEYERLNHIEEGSYGVVFRAREKTTGEIVAIKKLKLDEEKNGFPITSLREVMALMVCRHENVVGVREIVVGDTLTQIFIVMDFIEHDLKSLLSIMPAPFVQSEVKTLLHQLLSATAHCHTNWILHRDLKTSNLLMNNRGMIKVADFGLARKFGEPLGDMTQLVVTLWYRSPELLLGKTDYSTAVDMWSIGCIFAELMLKTPLFQGKGEIEQIGQILKLLGYPNEDTWPGWSTLPLAKTINFSGPSSSSLPSKFRHLTETGLDLLSQLLYYDPERRISAEEAMRHPYFLEAPLPKHPSLFSSFPSQAAGERRQKPFESPSAPNHRHERD</sequence>
<dbReference type="AlphaFoldDB" id="A0A0F7SSM1"/>
<dbReference type="SUPFAM" id="SSF56112">
    <property type="entry name" value="Protein kinase-like (PK-like)"/>
    <property type="match status" value="1"/>
</dbReference>
<dbReference type="EC" id="2.7.11.22" evidence="2"/>
<dbReference type="InterPro" id="IPR008271">
    <property type="entry name" value="Ser/Thr_kinase_AS"/>
</dbReference>
<dbReference type="GO" id="GO:0005634">
    <property type="term" value="C:nucleus"/>
    <property type="evidence" value="ECO:0007669"/>
    <property type="project" value="TreeGrafter"/>
</dbReference>
<dbReference type="CDD" id="cd07843">
    <property type="entry name" value="STKc_CDC2L1"/>
    <property type="match status" value="1"/>
</dbReference>
<keyword evidence="5" id="KW-0547">Nucleotide-binding</keyword>
<feature type="compositionally biased region" description="Basic and acidic residues" evidence="10">
    <location>
        <begin position="15"/>
        <end position="25"/>
    </location>
</feature>
<dbReference type="Gene3D" id="1.10.510.10">
    <property type="entry name" value="Transferase(Phosphotransferase) domain 1"/>
    <property type="match status" value="1"/>
</dbReference>
<dbReference type="PANTHER" id="PTHR24056">
    <property type="entry name" value="CELL DIVISION PROTEIN KINASE"/>
    <property type="match status" value="1"/>
</dbReference>
<keyword evidence="7" id="KW-0067">ATP-binding</keyword>
<evidence type="ECO:0000259" key="11">
    <source>
        <dbReference type="PROSITE" id="PS50011"/>
    </source>
</evidence>
<accession>A0A0F7SSM1</accession>
<evidence type="ECO:0000256" key="7">
    <source>
        <dbReference type="ARBA" id="ARBA00022840"/>
    </source>
</evidence>
<dbReference type="Pfam" id="PF00069">
    <property type="entry name" value="Pkinase"/>
    <property type="match status" value="1"/>
</dbReference>
<organism evidence="12">
    <name type="scientific">Phaffia rhodozyma</name>
    <name type="common">Yeast</name>
    <name type="synonym">Xanthophyllomyces dendrorhous</name>
    <dbReference type="NCBI Taxonomy" id="264483"/>
    <lineage>
        <taxon>Eukaryota</taxon>
        <taxon>Fungi</taxon>
        <taxon>Dikarya</taxon>
        <taxon>Basidiomycota</taxon>
        <taxon>Agaricomycotina</taxon>
        <taxon>Tremellomycetes</taxon>
        <taxon>Cystofilobasidiales</taxon>
        <taxon>Mrakiaceae</taxon>
        <taxon>Phaffia</taxon>
    </lineage>
</organism>
<evidence type="ECO:0000256" key="6">
    <source>
        <dbReference type="ARBA" id="ARBA00022777"/>
    </source>
</evidence>
<feature type="compositionally biased region" description="Polar residues" evidence="10">
    <location>
        <begin position="1"/>
        <end position="14"/>
    </location>
</feature>
<dbReference type="GO" id="GO:0007346">
    <property type="term" value="P:regulation of mitotic cell cycle"/>
    <property type="evidence" value="ECO:0007669"/>
    <property type="project" value="TreeGrafter"/>
</dbReference>
<feature type="compositionally biased region" description="Polar residues" evidence="10">
    <location>
        <begin position="148"/>
        <end position="161"/>
    </location>
</feature>
<dbReference type="GO" id="GO:0005524">
    <property type="term" value="F:ATP binding"/>
    <property type="evidence" value="ECO:0007669"/>
    <property type="project" value="UniProtKB-KW"/>
</dbReference>
<evidence type="ECO:0000256" key="2">
    <source>
        <dbReference type="ARBA" id="ARBA00012425"/>
    </source>
</evidence>
<reference evidence="12" key="1">
    <citation type="submission" date="2014-08" db="EMBL/GenBank/DDBJ databases">
        <authorList>
            <person name="Sharma Rahul"/>
            <person name="Thines Marco"/>
        </authorList>
    </citation>
    <scope>NUCLEOTIDE SEQUENCE</scope>
</reference>
<evidence type="ECO:0000256" key="4">
    <source>
        <dbReference type="ARBA" id="ARBA00022679"/>
    </source>
</evidence>
<feature type="compositionally biased region" description="Polar residues" evidence="10">
    <location>
        <begin position="117"/>
        <end position="141"/>
    </location>
</feature>
<feature type="compositionally biased region" description="Low complexity" evidence="10">
    <location>
        <begin position="54"/>
        <end position="65"/>
    </location>
</feature>
<evidence type="ECO:0000256" key="9">
    <source>
        <dbReference type="ARBA" id="ARBA00048367"/>
    </source>
</evidence>
<evidence type="ECO:0000313" key="12">
    <source>
        <dbReference type="EMBL" id="CED83063.1"/>
    </source>
</evidence>
<name>A0A0F7SSM1_PHARH</name>
<dbReference type="InterPro" id="IPR050108">
    <property type="entry name" value="CDK"/>
</dbReference>
<dbReference type="FunFam" id="1.10.510.10:FF:000211">
    <property type="entry name" value="Cyclin-dependent kinase G-2"/>
    <property type="match status" value="1"/>
</dbReference>
<dbReference type="Gene3D" id="3.30.200.20">
    <property type="entry name" value="Phosphorylase Kinase, domain 1"/>
    <property type="match status" value="1"/>
</dbReference>
<dbReference type="InterPro" id="IPR045267">
    <property type="entry name" value="CDK11/PITSLRE_STKc"/>
</dbReference>